<protein>
    <submittedName>
        <fullName evidence="1">Uncharacterized protein</fullName>
    </submittedName>
</protein>
<feature type="non-terminal residue" evidence="1">
    <location>
        <position position="272"/>
    </location>
</feature>
<gene>
    <name evidence="1" type="ORF">OH76DRAFT_1320612</name>
</gene>
<sequence length="272" mass="29861">DTFAAQMYHHGHGYPLWAPDPCQGAVEVEIGAVGYIAGGEFITLFNTLRGPGDGQPRGNAPANHVALDVGQRTRHDVKETITSPLLLGRGLRRVQNDGGSPDPDHDWRWIWDNSAPQTFWFECVEDEGALLLLDSAAVTHITASPSVISAYMHEHILEWLEFVDHDLELGIQLQQLIFVSGTIKTRRWAMAICRGELPGTIGSVSADLGTPFPLVQIEDTGFSFQDCRTGPESRLSTTYVPVATGGPGSSVDDGSAMDQCVFVHYYKMKRRQ</sequence>
<organism evidence="1 2">
    <name type="scientific">Lentinus brumalis</name>
    <dbReference type="NCBI Taxonomy" id="2498619"/>
    <lineage>
        <taxon>Eukaryota</taxon>
        <taxon>Fungi</taxon>
        <taxon>Dikarya</taxon>
        <taxon>Basidiomycota</taxon>
        <taxon>Agaricomycotina</taxon>
        <taxon>Agaricomycetes</taxon>
        <taxon>Polyporales</taxon>
        <taxon>Polyporaceae</taxon>
        <taxon>Lentinus</taxon>
    </lineage>
</organism>
<keyword evidence="2" id="KW-1185">Reference proteome</keyword>
<evidence type="ECO:0000313" key="2">
    <source>
        <dbReference type="Proteomes" id="UP000256964"/>
    </source>
</evidence>
<dbReference type="AlphaFoldDB" id="A0A371DM77"/>
<accession>A0A371DM77</accession>
<proteinExistence type="predicted"/>
<dbReference type="STRING" id="139420.A0A371DM77"/>
<reference evidence="1 2" key="1">
    <citation type="journal article" date="2018" name="Biotechnol. Biofuels">
        <title>Integrative visual omics of the white-rot fungus Polyporus brumalis exposes the biotechnological potential of its oxidative enzymes for delignifying raw plant biomass.</title>
        <authorList>
            <person name="Miyauchi S."/>
            <person name="Rancon A."/>
            <person name="Drula E."/>
            <person name="Hage H."/>
            <person name="Chaduli D."/>
            <person name="Favel A."/>
            <person name="Grisel S."/>
            <person name="Henrissat B."/>
            <person name="Herpoel-Gimbert I."/>
            <person name="Ruiz-Duenas F.J."/>
            <person name="Chevret D."/>
            <person name="Hainaut M."/>
            <person name="Lin J."/>
            <person name="Wang M."/>
            <person name="Pangilinan J."/>
            <person name="Lipzen A."/>
            <person name="Lesage-Meessen L."/>
            <person name="Navarro D."/>
            <person name="Riley R."/>
            <person name="Grigoriev I.V."/>
            <person name="Zhou S."/>
            <person name="Raouche S."/>
            <person name="Rosso M.N."/>
        </authorList>
    </citation>
    <scope>NUCLEOTIDE SEQUENCE [LARGE SCALE GENOMIC DNA]</scope>
    <source>
        <strain evidence="1 2">BRFM 1820</strain>
    </source>
</reference>
<evidence type="ECO:0000313" key="1">
    <source>
        <dbReference type="EMBL" id="RDX53634.1"/>
    </source>
</evidence>
<name>A0A371DM77_9APHY</name>
<dbReference type="Proteomes" id="UP000256964">
    <property type="component" value="Unassembled WGS sequence"/>
</dbReference>
<dbReference type="OrthoDB" id="2745211at2759"/>
<feature type="non-terminal residue" evidence="1">
    <location>
        <position position="1"/>
    </location>
</feature>
<dbReference type="EMBL" id="KZ857386">
    <property type="protein sequence ID" value="RDX53634.1"/>
    <property type="molecule type" value="Genomic_DNA"/>
</dbReference>